<evidence type="ECO:0000259" key="3">
    <source>
        <dbReference type="Pfam" id="PF16043"/>
    </source>
</evidence>
<keyword evidence="1" id="KW-0175">Coiled coil</keyword>
<keyword evidence="5" id="KW-1185">Reference proteome</keyword>
<feature type="region of interest" description="Disordered" evidence="2">
    <location>
        <begin position="1009"/>
        <end position="1044"/>
    </location>
</feature>
<feature type="compositionally biased region" description="Basic and acidic residues" evidence="2">
    <location>
        <begin position="437"/>
        <end position="450"/>
    </location>
</feature>
<sequence>MSFSVTFTELANIAIPQCGVVNFKALHLLLQGILEHIEMAELKKVLSGDEDFLQTSHVIFMPREGDAQPILNPMKRLSNIFDHVVDHINKIESQMSMLQSMPSTTQLLESSKGASRPAEDLWNMIKLQKRVEGNEEATAKSMKILQDLLTDLHALKITIETLQKDVDVIKYIFEKVNPERVDLVCEDLKTQNRKMGALQREVVTLQNKIHAVPKPEDIVLWSSLHEAMFTSVPARLDLDMSNMLQAMAPPPEATFAQFEDAGHAHVSQSIHSTIPLQTMVHFEAPGVLSEDESVQAIEFIGSQGLEQAQASMSELGFGSAFGPGHVPGPDVRPCFMPAPWPTLGPAPGVRPPPPRGCPGPGGWPGATWPTWDLGAFQAVVGPLGPEGQMYRALPPAMEFGSSWPHPLQHHPPKPGSQLLSVLEETGDEYYTDSQEGTSKDGAPHDEAPKDMTHRDKAYKDKALEAHSKGSRPALKKLKDTVTIAAAAAAAYAAAANSAAQAALKAVKDAPASKMAAMATTTAASGPLGAFSDVLGAASSRGATNFMPFSDDGEDVEDLPIDSEEFSPPVFPPITPKTALSQAMLAAMQAVSTEDKKKAVQYSMSHIAQIPVRHNSLKEELTHLSTNLQQRLTYLANKGSAVKLGNTMNVLEEKIGNLQKARLQEEELERVWGHQIELMKNHYMVLDRTVEKLQIQMDNFKTLQAEIKRLEINKVDKTKIDQELREKADKGAVASKANRTDLEAVATELNEMVQSMFLKITTHENDWKKSLKHIRKDLNTKLVHSDLLGLKKDVEEVWKAVRKLQLKGLRFDPDSAAGFRKKLFERVKCISCERPVEMMSSPQLITIRNMQVLSQMWPASANSFEYLQRQLMREQQQRLHFQNLGVQEGGLGFQKDWGDGPQNDTTFKHKSYDLLTFYPYGDPTLMDYDTAKVDILGVDGILYKGRMSRQFGAQTGEKDQAAVKVSCPSTQNPSDRVCQGSLFSAGYPSLGPCTSISSATSQHFATTLVRPPSLPQVPQLPPLIPLPRDSQEAPGPTRHSRSLQL</sequence>
<protein>
    <submittedName>
        <fullName evidence="4">RIKEN cDNA 4930562C15 gene</fullName>
    </submittedName>
</protein>
<proteinExistence type="predicted"/>
<gene>
    <name evidence="4" type="primary">CUNH16orf96</name>
</gene>
<feature type="region of interest" description="Disordered" evidence="2">
    <location>
        <begin position="429"/>
        <end position="450"/>
    </location>
</feature>
<dbReference type="InterPro" id="IPR032013">
    <property type="entry name" value="DUF4795"/>
</dbReference>
<dbReference type="Ensembl" id="ENSNGAT00000009132.1">
    <property type="protein sequence ID" value="ENSNGAP00000005334.1"/>
    <property type="gene ID" value="ENSNGAG00000007517.1"/>
</dbReference>
<feature type="domain" description="DUF4795" evidence="3">
    <location>
        <begin position="675"/>
        <end position="854"/>
    </location>
</feature>
<dbReference type="PANTHER" id="PTHR47080">
    <property type="entry name" value="CHROMOSOME 16 OPEN READING FRAME 96"/>
    <property type="match status" value="1"/>
</dbReference>
<reference evidence="4" key="2">
    <citation type="submission" date="2025-09" db="UniProtKB">
        <authorList>
            <consortium name="Ensembl"/>
        </authorList>
    </citation>
    <scope>IDENTIFICATION</scope>
</reference>
<feature type="coiled-coil region" evidence="1">
    <location>
        <begin position="640"/>
        <end position="712"/>
    </location>
</feature>
<dbReference type="AlphaFoldDB" id="A0A8C6QKC1"/>
<evidence type="ECO:0000256" key="1">
    <source>
        <dbReference type="SAM" id="Coils"/>
    </source>
</evidence>
<dbReference type="Proteomes" id="UP000694381">
    <property type="component" value="Unassembled WGS sequence"/>
</dbReference>
<feature type="compositionally biased region" description="Pro residues" evidence="2">
    <location>
        <begin position="1011"/>
        <end position="1024"/>
    </location>
</feature>
<reference evidence="4" key="1">
    <citation type="submission" date="2025-08" db="UniProtKB">
        <authorList>
            <consortium name="Ensembl"/>
        </authorList>
    </citation>
    <scope>IDENTIFICATION</scope>
</reference>
<feature type="coiled-coil region" evidence="1">
    <location>
        <begin position="145"/>
        <end position="208"/>
    </location>
</feature>
<dbReference type="GeneTree" id="ENSGT00940000162979"/>
<evidence type="ECO:0000256" key="2">
    <source>
        <dbReference type="SAM" id="MobiDB-lite"/>
    </source>
</evidence>
<name>A0A8C6QKC1_NANGA</name>
<evidence type="ECO:0000313" key="5">
    <source>
        <dbReference type="Proteomes" id="UP000694381"/>
    </source>
</evidence>
<accession>A0A8C6QKC1</accession>
<organism evidence="4 5">
    <name type="scientific">Nannospalax galili</name>
    <name type="common">Northern Israeli blind subterranean mole rat</name>
    <name type="synonym">Spalax galili</name>
    <dbReference type="NCBI Taxonomy" id="1026970"/>
    <lineage>
        <taxon>Eukaryota</taxon>
        <taxon>Metazoa</taxon>
        <taxon>Chordata</taxon>
        <taxon>Craniata</taxon>
        <taxon>Vertebrata</taxon>
        <taxon>Euteleostomi</taxon>
        <taxon>Mammalia</taxon>
        <taxon>Eutheria</taxon>
        <taxon>Euarchontoglires</taxon>
        <taxon>Glires</taxon>
        <taxon>Rodentia</taxon>
        <taxon>Myomorpha</taxon>
        <taxon>Muroidea</taxon>
        <taxon>Spalacidae</taxon>
        <taxon>Spalacinae</taxon>
        <taxon>Nannospalax</taxon>
    </lineage>
</organism>
<dbReference type="OMA" id="PKDRAHK"/>
<dbReference type="Pfam" id="PF16043">
    <property type="entry name" value="DUF4795"/>
    <property type="match status" value="1"/>
</dbReference>
<evidence type="ECO:0000313" key="4">
    <source>
        <dbReference type="Ensembl" id="ENSNGAP00000005334.1"/>
    </source>
</evidence>
<dbReference type="PANTHER" id="PTHR47080:SF1">
    <property type="entry name" value="CHROMOSOME 16 OPEN READING FRAME 96"/>
    <property type="match status" value="1"/>
</dbReference>